<dbReference type="InterPro" id="IPR014044">
    <property type="entry name" value="CAP_dom"/>
</dbReference>
<dbReference type="InterPro" id="IPR035940">
    <property type="entry name" value="CAP_sf"/>
</dbReference>
<proteinExistence type="predicted"/>
<dbReference type="Pfam" id="PF00188">
    <property type="entry name" value="CAP"/>
    <property type="match status" value="1"/>
</dbReference>
<dbReference type="Proteomes" id="UP001201812">
    <property type="component" value="Unassembled WGS sequence"/>
</dbReference>
<dbReference type="SUPFAM" id="SSF55797">
    <property type="entry name" value="PR-1-like"/>
    <property type="match status" value="1"/>
</dbReference>
<name>A0AAD4R6D6_9BILA</name>
<dbReference type="EMBL" id="JAKKPZ010000016">
    <property type="protein sequence ID" value="KAI1713196.1"/>
    <property type="molecule type" value="Genomic_DNA"/>
</dbReference>
<dbReference type="CDD" id="cd05382">
    <property type="entry name" value="CAP_GAPR1-like"/>
    <property type="match status" value="1"/>
</dbReference>
<dbReference type="AlphaFoldDB" id="A0AAD4R6D6"/>
<dbReference type="PANTHER" id="PTHR10334">
    <property type="entry name" value="CYSTEINE-RICH SECRETORY PROTEIN-RELATED"/>
    <property type="match status" value="1"/>
</dbReference>
<evidence type="ECO:0000313" key="3">
    <source>
        <dbReference type="Proteomes" id="UP001201812"/>
    </source>
</evidence>
<organism evidence="2 3">
    <name type="scientific">Ditylenchus destructor</name>
    <dbReference type="NCBI Taxonomy" id="166010"/>
    <lineage>
        <taxon>Eukaryota</taxon>
        <taxon>Metazoa</taxon>
        <taxon>Ecdysozoa</taxon>
        <taxon>Nematoda</taxon>
        <taxon>Chromadorea</taxon>
        <taxon>Rhabditida</taxon>
        <taxon>Tylenchina</taxon>
        <taxon>Tylenchomorpha</taxon>
        <taxon>Sphaerularioidea</taxon>
        <taxon>Anguinidae</taxon>
        <taxon>Anguininae</taxon>
        <taxon>Ditylenchus</taxon>
    </lineage>
</organism>
<evidence type="ECO:0000259" key="1">
    <source>
        <dbReference type="SMART" id="SM00198"/>
    </source>
</evidence>
<dbReference type="PRINTS" id="PR00837">
    <property type="entry name" value="V5TPXLIKE"/>
</dbReference>
<protein>
    <submittedName>
        <fullName evidence="2">Cysteine-rich secretory protein family domain-containing protein</fullName>
    </submittedName>
</protein>
<dbReference type="InterPro" id="IPR001283">
    <property type="entry name" value="CRISP-related"/>
</dbReference>
<dbReference type="InterPro" id="IPR034113">
    <property type="entry name" value="SCP_GAPR1-like"/>
</dbReference>
<dbReference type="SMART" id="SM00198">
    <property type="entry name" value="SCP"/>
    <property type="match status" value="1"/>
</dbReference>
<dbReference type="Gene3D" id="3.40.33.10">
    <property type="entry name" value="CAP"/>
    <property type="match status" value="1"/>
</dbReference>
<keyword evidence="3" id="KW-1185">Reference proteome</keyword>
<evidence type="ECO:0000313" key="2">
    <source>
        <dbReference type="EMBL" id="KAI1713196.1"/>
    </source>
</evidence>
<feature type="domain" description="SCP" evidence="1">
    <location>
        <begin position="17"/>
        <end position="176"/>
    </location>
</feature>
<comment type="caution">
    <text evidence="2">The sequence shown here is derived from an EMBL/GenBank/DDBJ whole genome shotgun (WGS) entry which is preliminary data.</text>
</comment>
<gene>
    <name evidence="2" type="ORF">DdX_09270</name>
</gene>
<sequence length="192" mass="21885">MNKEPNAESYEGIKDPKFAEEFLSAHNRKRKLHGAPPLSLSNELCEEAQQWAERIAKKRKTSCGICYCELAGIGENITHFPVDTTADEIVDYWYNENNKYEYEAPGWQAGTNYFTQIVWHSTTEVGVGKAKIQFENNRSPTNYYKVKNSSNDVAQQNSIEEQVVVAFYRPAGNNNRPGQFALNVNKPLKNNE</sequence>
<accession>A0AAD4R6D6</accession>
<reference evidence="2" key="1">
    <citation type="submission" date="2022-01" db="EMBL/GenBank/DDBJ databases">
        <title>Genome Sequence Resource for Two Populations of Ditylenchus destructor, the Migratory Endoparasitic Phytonematode.</title>
        <authorList>
            <person name="Zhang H."/>
            <person name="Lin R."/>
            <person name="Xie B."/>
        </authorList>
    </citation>
    <scope>NUCLEOTIDE SEQUENCE</scope>
    <source>
        <strain evidence="2">BazhouSP</strain>
    </source>
</reference>